<feature type="binding site" evidence="18">
    <location>
        <position position="351"/>
    </location>
    <ligand>
        <name>ATP</name>
        <dbReference type="ChEBI" id="CHEBI:30616"/>
    </ligand>
</feature>
<evidence type="ECO:0000256" key="9">
    <source>
        <dbReference type="ARBA" id="ARBA00022723"/>
    </source>
</evidence>
<proteinExistence type="inferred from homology"/>
<evidence type="ECO:0000256" key="5">
    <source>
        <dbReference type="ARBA" id="ARBA00008276"/>
    </source>
</evidence>
<dbReference type="PANTHER" id="PTHR11136">
    <property type="entry name" value="FOLYLPOLYGLUTAMATE SYNTHASE-RELATED"/>
    <property type="match status" value="1"/>
</dbReference>
<keyword evidence="21" id="KW-1185">Reference proteome</keyword>
<dbReference type="Gene3D" id="3.90.190.20">
    <property type="entry name" value="Mur ligase, C-terminal domain"/>
    <property type="match status" value="1"/>
</dbReference>
<dbReference type="InterPro" id="IPR023600">
    <property type="entry name" value="Folylpolyglutamate_synth_euk"/>
</dbReference>
<dbReference type="GO" id="GO:0005759">
    <property type="term" value="C:mitochondrial matrix"/>
    <property type="evidence" value="ECO:0007669"/>
    <property type="project" value="UniProtKB-SubCell"/>
</dbReference>
<keyword evidence="14" id="KW-0496">Mitochondrion</keyword>
<dbReference type="STRING" id="2010991.A0A3M2RT61"/>
<dbReference type="GO" id="GO:0006730">
    <property type="term" value="P:one-carbon metabolic process"/>
    <property type="evidence" value="ECO:0007669"/>
    <property type="project" value="UniProtKB-KW"/>
</dbReference>
<dbReference type="Proteomes" id="UP000277212">
    <property type="component" value="Unassembled WGS sequence"/>
</dbReference>
<keyword evidence="13 19" id="KW-0460">Magnesium</keyword>
<evidence type="ECO:0000256" key="4">
    <source>
        <dbReference type="ARBA" id="ARBA00005150"/>
    </source>
</evidence>
<dbReference type="PROSITE" id="PS01012">
    <property type="entry name" value="FOLYLPOLYGLU_SYNT_2"/>
    <property type="match status" value="1"/>
</dbReference>
<evidence type="ECO:0000256" key="17">
    <source>
        <dbReference type="PIRNR" id="PIRNR038895"/>
    </source>
</evidence>
<keyword evidence="9 19" id="KW-0479">Metal-binding</keyword>
<evidence type="ECO:0000256" key="2">
    <source>
        <dbReference type="ARBA" id="ARBA00004305"/>
    </source>
</evidence>
<dbReference type="SUPFAM" id="SSF53623">
    <property type="entry name" value="MurD-like peptide ligases, catalytic domain"/>
    <property type="match status" value="1"/>
</dbReference>
<name>A0A3M2RT61_9HYPO</name>
<dbReference type="InterPro" id="IPR001645">
    <property type="entry name" value="Folylpolyglutamate_synth"/>
</dbReference>
<evidence type="ECO:0000256" key="18">
    <source>
        <dbReference type="PIRSR" id="PIRSR038895-1"/>
    </source>
</evidence>
<evidence type="ECO:0000256" key="19">
    <source>
        <dbReference type="PIRSR" id="PIRSR038895-2"/>
    </source>
</evidence>
<dbReference type="FunFam" id="3.40.1190.10:FF:000009">
    <property type="entry name" value="Folylpolyglutamate synthase"/>
    <property type="match status" value="1"/>
</dbReference>
<organism evidence="20 21">
    <name type="scientific">Fusarium kuroshium</name>
    <dbReference type="NCBI Taxonomy" id="2010991"/>
    <lineage>
        <taxon>Eukaryota</taxon>
        <taxon>Fungi</taxon>
        <taxon>Dikarya</taxon>
        <taxon>Ascomycota</taxon>
        <taxon>Pezizomycotina</taxon>
        <taxon>Sordariomycetes</taxon>
        <taxon>Hypocreomycetidae</taxon>
        <taxon>Hypocreales</taxon>
        <taxon>Nectriaceae</taxon>
        <taxon>Fusarium</taxon>
        <taxon>Fusarium solani species complex</taxon>
    </lineage>
</organism>
<dbReference type="GO" id="GO:0046872">
    <property type="term" value="F:metal ion binding"/>
    <property type="evidence" value="ECO:0007669"/>
    <property type="project" value="UniProtKB-KW"/>
</dbReference>
<dbReference type="EC" id="6.3.2.17" evidence="17"/>
<reference evidence="20 21" key="1">
    <citation type="submission" date="2017-06" db="EMBL/GenBank/DDBJ databases">
        <title>Comparative genomic analysis of Ambrosia Fusariam Clade fungi.</title>
        <authorList>
            <person name="Stajich J.E."/>
            <person name="Carrillo J."/>
            <person name="Kijimoto T."/>
            <person name="Eskalen A."/>
            <person name="O'Donnell K."/>
            <person name="Kasson M."/>
        </authorList>
    </citation>
    <scope>NUCLEOTIDE SEQUENCE [LARGE SCALE GENOMIC DNA]</scope>
    <source>
        <strain evidence="20">UCR3666</strain>
    </source>
</reference>
<dbReference type="UniPathway" id="UPA00850"/>
<dbReference type="NCBIfam" id="TIGR01499">
    <property type="entry name" value="folC"/>
    <property type="match status" value="1"/>
</dbReference>
<dbReference type="SUPFAM" id="SSF53244">
    <property type="entry name" value="MurD-like peptide ligases, peptide-binding domain"/>
    <property type="match status" value="1"/>
</dbReference>
<evidence type="ECO:0000256" key="8">
    <source>
        <dbReference type="ARBA" id="ARBA00022598"/>
    </source>
</evidence>
<evidence type="ECO:0000256" key="15">
    <source>
        <dbReference type="ARBA" id="ARBA00023136"/>
    </source>
</evidence>
<evidence type="ECO:0000256" key="14">
    <source>
        <dbReference type="ARBA" id="ARBA00023128"/>
    </source>
</evidence>
<feature type="binding site" evidence="18">
    <location>
        <position position="337"/>
    </location>
    <ligand>
        <name>ATP</name>
        <dbReference type="ChEBI" id="CHEBI:30616"/>
    </ligand>
</feature>
<comment type="cofactor">
    <cofactor evidence="17">
        <name>a monovalent cation</name>
        <dbReference type="ChEBI" id="CHEBI:60242"/>
    </cofactor>
    <text evidence="17">A monovalent cation.</text>
</comment>
<dbReference type="PANTHER" id="PTHR11136:SF5">
    <property type="entry name" value="FOLYLPOLYGLUTAMATE SYNTHASE, MITOCHONDRIAL"/>
    <property type="match status" value="1"/>
</dbReference>
<accession>A0A3M2RT61</accession>
<evidence type="ECO:0000256" key="13">
    <source>
        <dbReference type="ARBA" id="ARBA00022842"/>
    </source>
</evidence>
<keyword evidence="6" id="KW-0963">Cytoplasm</keyword>
<keyword evidence="7 17" id="KW-0554">One-carbon metabolism</keyword>
<feature type="binding site" evidence="19">
    <location>
        <position position="123"/>
    </location>
    <ligand>
        <name>Mg(2+)</name>
        <dbReference type="ChEBI" id="CHEBI:18420"/>
        <label>1</label>
    </ligand>
</feature>
<dbReference type="InterPro" id="IPR018109">
    <property type="entry name" value="Folylpolyglutamate_synth_CS"/>
</dbReference>
<dbReference type="OrthoDB" id="5212574at2759"/>
<evidence type="ECO:0000256" key="6">
    <source>
        <dbReference type="ARBA" id="ARBA00022490"/>
    </source>
</evidence>
<evidence type="ECO:0000256" key="12">
    <source>
        <dbReference type="ARBA" id="ARBA00022840"/>
    </source>
</evidence>
<comment type="catalytic activity">
    <reaction evidence="16 17">
        <text>(6S)-5,6,7,8-tetrahydrofolyl-(gamma-L-Glu)(n) + L-glutamate + ATP = (6S)-5,6,7,8-tetrahydrofolyl-(gamma-L-Glu)(n+1) + ADP + phosphate + H(+)</text>
        <dbReference type="Rhea" id="RHEA:10580"/>
        <dbReference type="Rhea" id="RHEA-COMP:14738"/>
        <dbReference type="Rhea" id="RHEA-COMP:14740"/>
        <dbReference type="ChEBI" id="CHEBI:15378"/>
        <dbReference type="ChEBI" id="CHEBI:29985"/>
        <dbReference type="ChEBI" id="CHEBI:30616"/>
        <dbReference type="ChEBI" id="CHEBI:43474"/>
        <dbReference type="ChEBI" id="CHEBI:141005"/>
        <dbReference type="ChEBI" id="CHEBI:456216"/>
        <dbReference type="EC" id="6.3.2.17"/>
    </reaction>
</comment>
<keyword evidence="11" id="KW-0999">Mitochondrion inner membrane</keyword>
<comment type="caution">
    <text evidence="20">The sequence shown here is derived from an EMBL/GenBank/DDBJ whole genome shotgun (WGS) entry which is preliminary data.</text>
</comment>
<evidence type="ECO:0000256" key="3">
    <source>
        <dbReference type="ARBA" id="ARBA00004496"/>
    </source>
</evidence>
<dbReference type="GO" id="GO:0005743">
    <property type="term" value="C:mitochondrial inner membrane"/>
    <property type="evidence" value="ECO:0007669"/>
    <property type="project" value="UniProtKB-SubCell"/>
</dbReference>
<dbReference type="PROSITE" id="PS01011">
    <property type="entry name" value="FOLYLPOLYGLU_SYNT_1"/>
    <property type="match status" value="1"/>
</dbReference>
<evidence type="ECO:0000256" key="1">
    <source>
        <dbReference type="ARBA" id="ARBA00004273"/>
    </source>
</evidence>
<protein>
    <recommendedName>
        <fullName evidence="17">Folylpolyglutamate synthase</fullName>
        <ecNumber evidence="17">6.3.2.17</ecNumber>
    </recommendedName>
    <alternativeName>
        <fullName evidence="17">Folylpoly-gamma-glutamate synthetase</fullName>
    </alternativeName>
    <alternativeName>
        <fullName evidence="17">Tetrahydrofolylpolyglutamate synthase</fullName>
    </alternativeName>
</protein>
<dbReference type="EMBL" id="NKUJ01000285">
    <property type="protein sequence ID" value="RMJ08478.1"/>
    <property type="molecule type" value="Genomic_DNA"/>
</dbReference>
<evidence type="ECO:0000256" key="16">
    <source>
        <dbReference type="ARBA" id="ARBA00047493"/>
    </source>
</evidence>
<comment type="function">
    <text evidence="17">Catalyzes conversion of folates to polyglutamate derivatives allowing concentration of folate compounds in the cell and the intracellular retention of these cofactors, which are important substrates for most of the folate-dependent enzymes that are involved in one-carbon transfer reactions involved in purine, pyrimidine and amino acid synthesis.</text>
</comment>
<dbReference type="GO" id="GO:0005829">
    <property type="term" value="C:cytosol"/>
    <property type="evidence" value="ECO:0007669"/>
    <property type="project" value="TreeGrafter"/>
</dbReference>
<feature type="binding site" evidence="19">
    <location>
        <position position="222"/>
    </location>
    <ligand>
        <name>Mg(2+)</name>
        <dbReference type="ChEBI" id="CHEBI:18420"/>
        <label>1</label>
    </ligand>
</feature>
<feature type="binding site" evidence="19">
    <location>
        <position position="194"/>
    </location>
    <ligand>
        <name>Mg(2+)</name>
        <dbReference type="ChEBI" id="CHEBI:18420"/>
        <label>1</label>
    </ligand>
</feature>
<dbReference type="GO" id="GO:0005524">
    <property type="term" value="F:ATP binding"/>
    <property type="evidence" value="ECO:0007669"/>
    <property type="project" value="UniProtKB-KW"/>
</dbReference>
<dbReference type="PIRSF" id="PIRSF038895">
    <property type="entry name" value="FPGS"/>
    <property type="match status" value="1"/>
</dbReference>
<keyword evidence="12 18" id="KW-0067">ATP-binding</keyword>
<keyword evidence="8 17" id="KW-0436">Ligase</keyword>
<dbReference type="AlphaFoldDB" id="A0A3M2RT61"/>
<dbReference type="InterPro" id="IPR036615">
    <property type="entry name" value="Mur_ligase_C_dom_sf"/>
</dbReference>
<sequence length="522" mass="58661">MGRVPHVVKTLGHSLQRMPGSSSGRMPIHLYEDAIKLLNSTQSGYEALGEKRRQGQKLDPNSLAHMTQWLRCIGYSPRDLNQMNIIHVAGTKGKGTTCAFTNSILQRFQDTIKMPRKIGLYTSPHLVAVRERIRINSEPISEELFTKYFFEVWNALESSASKEGPSNKPPYFRLLTLMSFHVFMQEDVDTAIYEVGVGGELDSTNIIDKPTAVAITTLGIDHVQTLGETIDLIAWHKAGILKKGCPAFTTQQGPEAMQVLDHRAEEKGVNLTKVTPGAALHKVALRPNEDFQRKNASLAIELACVALDKLDVTVDRGDDRLPIQFVEGLENLAWRGRCETKVTGNQHWHMDGAHNERSLEVACQWFGQITQNSKRARVLFFNQQSTRDAPSLLESIHRTLYKDFERAFQYAVFCTNITYRDRSWKVDLADHNVDPAELKDMTLQWEMVETWRRLDPSTEAVAVPTIEDAIKFVRKLNGGDMEVDVLVTGSFHLVGGVLTFLEGKDFSLEGISSFAESDSEKS</sequence>
<keyword evidence="10 18" id="KW-0547">Nucleotide-binding</keyword>
<evidence type="ECO:0000256" key="11">
    <source>
        <dbReference type="ARBA" id="ARBA00022792"/>
    </source>
</evidence>
<keyword evidence="15" id="KW-0472">Membrane</keyword>
<comment type="subcellular location">
    <subcellularLocation>
        <location evidence="3">Cytoplasm</location>
    </subcellularLocation>
    <subcellularLocation>
        <location evidence="1">Mitochondrion inner membrane</location>
    </subcellularLocation>
    <subcellularLocation>
        <location evidence="2">Mitochondrion matrix</location>
    </subcellularLocation>
</comment>
<dbReference type="InterPro" id="IPR036565">
    <property type="entry name" value="Mur-like_cat_sf"/>
</dbReference>
<evidence type="ECO:0000256" key="10">
    <source>
        <dbReference type="ARBA" id="ARBA00022741"/>
    </source>
</evidence>
<comment type="similarity">
    <text evidence="5 17">Belongs to the folylpolyglutamate synthase family.</text>
</comment>
<dbReference type="GO" id="GO:0004326">
    <property type="term" value="F:tetrahydrofolylpolyglutamate synthase activity"/>
    <property type="evidence" value="ECO:0007669"/>
    <property type="project" value="UniProtKB-EC"/>
</dbReference>
<gene>
    <name evidence="20" type="ORF">CDV36_011903</name>
</gene>
<evidence type="ECO:0000256" key="7">
    <source>
        <dbReference type="ARBA" id="ARBA00022563"/>
    </source>
</evidence>
<evidence type="ECO:0000313" key="20">
    <source>
        <dbReference type="EMBL" id="RMJ08478.1"/>
    </source>
</evidence>
<dbReference type="Gene3D" id="3.40.1190.10">
    <property type="entry name" value="Mur-like, catalytic domain"/>
    <property type="match status" value="1"/>
</dbReference>
<evidence type="ECO:0000313" key="21">
    <source>
        <dbReference type="Proteomes" id="UP000277212"/>
    </source>
</evidence>
<comment type="pathway">
    <text evidence="4 17">Cofactor biosynthesis; tetrahydrofolylpolyglutamate biosynthesis.</text>
</comment>